<comment type="caution">
    <text evidence="3">The sequence shown here is derived from an EMBL/GenBank/DDBJ whole genome shotgun (WGS) entry which is preliminary data.</text>
</comment>
<dbReference type="InterPro" id="IPR035979">
    <property type="entry name" value="RBD_domain_sf"/>
</dbReference>
<keyword evidence="4" id="KW-1185">Reference proteome</keyword>
<keyword evidence="1" id="KW-0694">RNA-binding</keyword>
<organism evidence="3 4">
    <name type="scientific">Phakopsora pachyrhizi</name>
    <name type="common">Asian soybean rust disease fungus</name>
    <dbReference type="NCBI Taxonomy" id="170000"/>
    <lineage>
        <taxon>Eukaryota</taxon>
        <taxon>Fungi</taxon>
        <taxon>Dikarya</taxon>
        <taxon>Basidiomycota</taxon>
        <taxon>Pucciniomycotina</taxon>
        <taxon>Pucciniomycetes</taxon>
        <taxon>Pucciniales</taxon>
        <taxon>Phakopsoraceae</taxon>
        <taxon>Phakopsora</taxon>
    </lineage>
</organism>
<dbReference type="Pfam" id="PF00076">
    <property type="entry name" value="RRM_1"/>
    <property type="match status" value="1"/>
</dbReference>
<name>A0AAV0AVL0_PHAPC</name>
<dbReference type="Proteomes" id="UP001153365">
    <property type="component" value="Unassembled WGS sequence"/>
</dbReference>
<dbReference type="InterPro" id="IPR012677">
    <property type="entry name" value="Nucleotide-bd_a/b_plait_sf"/>
</dbReference>
<evidence type="ECO:0000313" key="3">
    <source>
        <dbReference type="EMBL" id="CAH7673739.1"/>
    </source>
</evidence>
<reference evidence="3" key="1">
    <citation type="submission" date="2022-06" db="EMBL/GenBank/DDBJ databases">
        <authorList>
            <consortium name="SYNGENTA / RWTH Aachen University"/>
        </authorList>
    </citation>
    <scope>NUCLEOTIDE SEQUENCE</scope>
</reference>
<dbReference type="InterPro" id="IPR000504">
    <property type="entry name" value="RRM_dom"/>
</dbReference>
<dbReference type="Gene3D" id="3.30.70.330">
    <property type="match status" value="1"/>
</dbReference>
<accession>A0AAV0AVL0</accession>
<dbReference type="GO" id="GO:0003723">
    <property type="term" value="F:RNA binding"/>
    <property type="evidence" value="ECO:0007669"/>
    <property type="project" value="UniProtKB-UniRule"/>
</dbReference>
<gene>
    <name evidence="3" type="ORF">PPACK8108_LOCUS8625</name>
</gene>
<dbReference type="PROSITE" id="PS50102">
    <property type="entry name" value="RRM"/>
    <property type="match status" value="1"/>
</dbReference>
<sequence length="146" mass="15895">MNPSQDPQSSNDATNLSIRSGAKILVSGLPPDVTEELFEQTVSNVRRVELAFNQSGVSKGMALIEFISSDSGLDAHQQFHGKIIDGASILNVELVSIPIVETMKFTPLHPLNVSNVNHTQPNQAQSTSAQNKKFFLLLSVEDFMSN</sequence>
<evidence type="ECO:0000259" key="2">
    <source>
        <dbReference type="PROSITE" id="PS50102"/>
    </source>
</evidence>
<dbReference type="AlphaFoldDB" id="A0AAV0AVL0"/>
<evidence type="ECO:0000313" key="4">
    <source>
        <dbReference type="Proteomes" id="UP001153365"/>
    </source>
</evidence>
<evidence type="ECO:0000256" key="1">
    <source>
        <dbReference type="PROSITE-ProRule" id="PRU00176"/>
    </source>
</evidence>
<proteinExistence type="predicted"/>
<dbReference type="SMART" id="SM00360">
    <property type="entry name" value="RRM"/>
    <property type="match status" value="1"/>
</dbReference>
<dbReference type="SUPFAM" id="SSF54928">
    <property type="entry name" value="RNA-binding domain, RBD"/>
    <property type="match status" value="1"/>
</dbReference>
<dbReference type="EMBL" id="CALTRL010001791">
    <property type="protein sequence ID" value="CAH7673739.1"/>
    <property type="molecule type" value="Genomic_DNA"/>
</dbReference>
<protein>
    <recommendedName>
        <fullName evidence="2">RRM domain-containing protein</fullName>
    </recommendedName>
</protein>
<feature type="domain" description="RRM" evidence="2">
    <location>
        <begin position="22"/>
        <end position="97"/>
    </location>
</feature>